<dbReference type="PANTHER" id="PTHR48053">
    <property type="entry name" value="LEUCINE RICH REPEAT FAMILY PROTEIN, EXPRESSED"/>
    <property type="match status" value="1"/>
</dbReference>
<dbReference type="PANTHER" id="PTHR48053:SF126">
    <property type="entry name" value="MDIS1-INTERACTING RECEPTOR LIKE KINASE 2-LIKE ISOFORM X1"/>
    <property type="match status" value="1"/>
</dbReference>
<keyword evidence="2" id="KW-0732">Signal</keyword>
<dbReference type="Gene3D" id="3.80.10.10">
    <property type="entry name" value="Ribonuclease Inhibitor"/>
    <property type="match status" value="1"/>
</dbReference>
<name>A0AAP0M2I7_9ROSI</name>
<accession>A0AAP0M2I7</accession>
<evidence type="ECO:0000256" key="1">
    <source>
        <dbReference type="ARBA" id="ARBA00004479"/>
    </source>
</evidence>
<comment type="subcellular location">
    <subcellularLocation>
        <location evidence="1">Membrane</location>
        <topology evidence="1">Single-pass type I membrane protein</topology>
    </subcellularLocation>
</comment>
<dbReference type="InterPro" id="IPR032675">
    <property type="entry name" value="LRR_dom_sf"/>
</dbReference>
<sequence length="189" mass="20905">MTIGGLSKLSGSVPSEIGNCSGLLNVTLSNNSLDGTIPLEMGKIIFLEYLDLSYNNIPGTVPEFINRIMPADLVHNNLEEETPTTFGYSSPAPAPVTVQAHGTLFLLRRKNKRAELTSGEIKSQDKDAFSIWNCDGRIAFEEIIRATEDFDIKYCIGTGCYGSVYKARLPSGRIWFRTGEICFLQKFPE</sequence>
<evidence type="ECO:0000256" key="2">
    <source>
        <dbReference type="ARBA" id="ARBA00022729"/>
    </source>
</evidence>
<keyword evidence="5" id="KW-1185">Reference proteome</keyword>
<dbReference type="EMBL" id="JBCGBO010000006">
    <property type="protein sequence ID" value="KAK9194793.1"/>
    <property type="molecule type" value="Genomic_DNA"/>
</dbReference>
<dbReference type="Pfam" id="PF00560">
    <property type="entry name" value="LRR_1"/>
    <property type="match status" value="1"/>
</dbReference>
<protein>
    <submittedName>
        <fullName evidence="4">Uncharacterized protein</fullName>
    </submittedName>
</protein>
<dbReference type="InterPro" id="IPR001611">
    <property type="entry name" value="Leu-rich_rpt"/>
</dbReference>
<evidence type="ECO:0000313" key="4">
    <source>
        <dbReference type="EMBL" id="KAK9194793.1"/>
    </source>
</evidence>
<dbReference type="GO" id="GO:0016020">
    <property type="term" value="C:membrane"/>
    <property type="evidence" value="ECO:0007669"/>
    <property type="project" value="UniProtKB-SubCell"/>
</dbReference>
<gene>
    <name evidence="4" type="ORF">WN944_005500</name>
</gene>
<reference evidence="4 5" key="1">
    <citation type="submission" date="2024-05" db="EMBL/GenBank/DDBJ databases">
        <title>Haplotype-resolved chromosome-level genome assembly of Huyou (Citrus changshanensis).</title>
        <authorList>
            <person name="Miao C."/>
            <person name="Chen W."/>
            <person name="Wu Y."/>
            <person name="Wang L."/>
            <person name="Zhao S."/>
            <person name="Grierson D."/>
            <person name="Xu C."/>
            <person name="Chen K."/>
        </authorList>
    </citation>
    <scope>NUCLEOTIDE SEQUENCE [LARGE SCALE GENOMIC DNA]</scope>
    <source>
        <strain evidence="4">01-14</strain>
        <tissue evidence="4">Leaf</tissue>
    </source>
</reference>
<evidence type="ECO:0000256" key="3">
    <source>
        <dbReference type="ARBA" id="ARBA00023170"/>
    </source>
</evidence>
<evidence type="ECO:0000313" key="5">
    <source>
        <dbReference type="Proteomes" id="UP001428341"/>
    </source>
</evidence>
<dbReference type="InterPro" id="IPR051716">
    <property type="entry name" value="Plant_RL_S/T_kinase"/>
</dbReference>
<proteinExistence type="predicted"/>
<dbReference type="Gene3D" id="3.30.200.20">
    <property type="entry name" value="Phosphorylase Kinase, domain 1"/>
    <property type="match status" value="1"/>
</dbReference>
<organism evidence="4 5">
    <name type="scientific">Citrus x changshan-huyou</name>
    <dbReference type="NCBI Taxonomy" id="2935761"/>
    <lineage>
        <taxon>Eukaryota</taxon>
        <taxon>Viridiplantae</taxon>
        <taxon>Streptophyta</taxon>
        <taxon>Embryophyta</taxon>
        <taxon>Tracheophyta</taxon>
        <taxon>Spermatophyta</taxon>
        <taxon>Magnoliopsida</taxon>
        <taxon>eudicotyledons</taxon>
        <taxon>Gunneridae</taxon>
        <taxon>Pentapetalae</taxon>
        <taxon>rosids</taxon>
        <taxon>malvids</taxon>
        <taxon>Sapindales</taxon>
        <taxon>Rutaceae</taxon>
        <taxon>Aurantioideae</taxon>
        <taxon>Citrus</taxon>
    </lineage>
</organism>
<dbReference type="Proteomes" id="UP001428341">
    <property type="component" value="Unassembled WGS sequence"/>
</dbReference>
<dbReference type="SUPFAM" id="SSF52058">
    <property type="entry name" value="L domain-like"/>
    <property type="match status" value="1"/>
</dbReference>
<dbReference type="AlphaFoldDB" id="A0AAP0M2I7"/>
<comment type="caution">
    <text evidence="4">The sequence shown here is derived from an EMBL/GenBank/DDBJ whole genome shotgun (WGS) entry which is preliminary data.</text>
</comment>
<keyword evidence="3" id="KW-0675">Receptor</keyword>